<dbReference type="OMA" id="HMEMHLA"/>
<dbReference type="GO" id="GO:0005737">
    <property type="term" value="C:cytoplasm"/>
    <property type="evidence" value="ECO:0007669"/>
    <property type="project" value="TreeGrafter"/>
</dbReference>
<dbReference type="OrthoDB" id="21204at2759"/>
<reference evidence="6" key="1">
    <citation type="journal article" date="2009" name="Genome Res.">
        <title>Comparative genomic analyses of the human fungal pathogens Coccidioides and their relatives.</title>
        <authorList>
            <person name="Sharpton T.J."/>
            <person name="Stajich J.E."/>
            <person name="Rounsley S.D."/>
            <person name="Gardner M.J."/>
            <person name="Wortman J.R."/>
            <person name="Jordar V.S."/>
            <person name="Maiti R."/>
            <person name="Kodira C.D."/>
            <person name="Neafsey D.E."/>
            <person name="Zeng Q."/>
            <person name="Hung C.-Y."/>
            <person name="McMahan C."/>
            <person name="Muszewska A."/>
            <person name="Grynberg M."/>
            <person name="Mandel M.A."/>
            <person name="Kellner E.M."/>
            <person name="Barker B.M."/>
            <person name="Galgiani J.N."/>
            <person name="Orbach M.J."/>
            <person name="Kirkland T.N."/>
            <person name="Cole G.T."/>
            <person name="Henn M.R."/>
            <person name="Birren B.W."/>
            <person name="Taylor J.W."/>
        </authorList>
    </citation>
    <scope>NUCLEOTIDE SEQUENCE [LARGE SCALE GENOMIC DNA]</scope>
    <source>
        <strain evidence="6">UAMH 1704</strain>
    </source>
</reference>
<dbReference type="PANTHER" id="PTHR22765:SF413">
    <property type="entry name" value="FINGER DOMAIN PROTEIN, PUTATIVE (AFU_ORTHOLOGUE AFUA_1G04600)-RELATED"/>
    <property type="match status" value="1"/>
</dbReference>
<feature type="region of interest" description="Disordered" evidence="2">
    <location>
        <begin position="164"/>
        <end position="205"/>
    </location>
</feature>
<keyword evidence="3" id="KW-0812">Transmembrane</keyword>
<feature type="transmembrane region" description="Helical" evidence="3">
    <location>
        <begin position="95"/>
        <end position="120"/>
    </location>
</feature>
<dbReference type="eggNOG" id="KOG0800">
    <property type="taxonomic scope" value="Eukaryota"/>
</dbReference>
<evidence type="ECO:0000313" key="5">
    <source>
        <dbReference type="EMBL" id="EEP81743.1"/>
    </source>
</evidence>
<dbReference type="GeneID" id="8438437"/>
<sequence>MLFYRPGNSRARPPPADAPEWDLGDNDQWKSEHKFPAYAIPGAFGTSLMEQLSLYSGNLSDAPQGPYLTMQYENATARAYGLIALENEGSSFPGLWVFLLIILAALVLIVASSSIIMKLVQRGRRVSLRERIIAGEVDLEVLGIKRLRVPQHVLDKMPLYTYDKDGQPAAPTPTHAQVESKPTSSPTAPSTSADSEDIPSSSPQTYERLKSIFSQTTCPICLDDFLPGQSVIRELPCQHFFHPECIDAFLLQNSSLCPVCKKTVFPSGYCPDLVTDAMVRQERYARRSGQRRPMRGATMIIGDSPMAPRQSRFDRLAGRLGFSRSPVGTTQQSYAMAQTPSPPPPSPPPPPTNGATDLPGRREEMRRRAVAMLGNRRMAEDEERERDAARPACKKDLDSRSNIPIL</sequence>
<keyword evidence="6" id="KW-1185">Reference proteome</keyword>
<dbReference type="STRING" id="336963.C4JVL6"/>
<dbReference type="GO" id="GO:0006511">
    <property type="term" value="P:ubiquitin-dependent protein catabolic process"/>
    <property type="evidence" value="ECO:0007669"/>
    <property type="project" value="TreeGrafter"/>
</dbReference>
<keyword evidence="1" id="KW-0863">Zinc-finger</keyword>
<proteinExistence type="predicted"/>
<dbReference type="InParanoid" id="C4JVL6"/>
<dbReference type="PROSITE" id="PS50089">
    <property type="entry name" value="ZF_RING_2"/>
    <property type="match status" value="1"/>
</dbReference>
<evidence type="ECO:0000256" key="2">
    <source>
        <dbReference type="SAM" id="MobiDB-lite"/>
    </source>
</evidence>
<dbReference type="InterPro" id="IPR051826">
    <property type="entry name" value="E3_ubiquitin-ligase_domain"/>
</dbReference>
<dbReference type="EMBL" id="CH476618">
    <property type="protein sequence ID" value="EEP81743.1"/>
    <property type="molecule type" value="Genomic_DNA"/>
</dbReference>
<dbReference type="InterPro" id="IPR001841">
    <property type="entry name" value="Znf_RING"/>
</dbReference>
<dbReference type="Pfam" id="PF13639">
    <property type="entry name" value="zf-RING_2"/>
    <property type="match status" value="1"/>
</dbReference>
<dbReference type="SMART" id="SM00184">
    <property type="entry name" value="RING"/>
    <property type="match status" value="1"/>
</dbReference>
<feature type="compositionally biased region" description="Low complexity" evidence="2">
    <location>
        <begin position="182"/>
        <end position="193"/>
    </location>
</feature>
<dbReference type="GO" id="GO:0008270">
    <property type="term" value="F:zinc ion binding"/>
    <property type="evidence" value="ECO:0007669"/>
    <property type="project" value="UniProtKB-KW"/>
</dbReference>
<evidence type="ECO:0000256" key="3">
    <source>
        <dbReference type="SAM" id="Phobius"/>
    </source>
</evidence>
<feature type="compositionally biased region" description="Basic and acidic residues" evidence="2">
    <location>
        <begin position="385"/>
        <end position="399"/>
    </location>
</feature>
<keyword evidence="1" id="KW-0862">Zinc</keyword>
<feature type="compositionally biased region" description="Polar residues" evidence="2">
    <location>
        <begin position="326"/>
        <end position="339"/>
    </location>
</feature>
<keyword evidence="3" id="KW-0472">Membrane</keyword>
<feature type="domain" description="RING-type" evidence="4">
    <location>
        <begin position="218"/>
        <end position="261"/>
    </location>
</feature>
<evidence type="ECO:0000313" key="6">
    <source>
        <dbReference type="Proteomes" id="UP000002058"/>
    </source>
</evidence>
<dbReference type="PANTHER" id="PTHR22765">
    <property type="entry name" value="RING FINGER AND PROTEASE ASSOCIATED DOMAIN-CONTAINING"/>
    <property type="match status" value="1"/>
</dbReference>
<keyword evidence="1" id="KW-0479">Metal-binding</keyword>
<dbReference type="RefSeq" id="XP_002583641.1">
    <property type="nucleotide sequence ID" value="XM_002583595.1"/>
</dbReference>
<evidence type="ECO:0000256" key="1">
    <source>
        <dbReference type="PROSITE-ProRule" id="PRU00175"/>
    </source>
</evidence>
<feature type="region of interest" description="Disordered" evidence="2">
    <location>
        <begin position="1"/>
        <end position="23"/>
    </location>
</feature>
<feature type="region of interest" description="Disordered" evidence="2">
    <location>
        <begin position="321"/>
        <end position="406"/>
    </location>
</feature>
<protein>
    <recommendedName>
        <fullName evidence="4">RING-type domain-containing protein</fullName>
    </recommendedName>
</protein>
<organism evidence="5 6">
    <name type="scientific">Uncinocarpus reesii (strain UAMH 1704)</name>
    <dbReference type="NCBI Taxonomy" id="336963"/>
    <lineage>
        <taxon>Eukaryota</taxon>
        <taxon>Fungi</taxon>
        <taxon>Dikarya</taxon>
        <taxon>Ascomycota</taxon>
        <taxon>Pezizomycotina</taxon>
        <taxon>Eurotiomycetes</taxon>
        <taxon>Eurotiomycetidae</taxon>
        <taxon>Onygenales</taxon>
        <taxon>Onygenaceae</taxon>
        <taxon>Uncinocarpus</taxon>
    </lineage>
</organism>
<accession>C4JVL6</accession>
<name>C4JVL6_UNCRE</name>
<keyword evidence="3" id="KW-1133">Transmembrane helix</keyword>
<evidence type="ECO:0000259" key="4">
    <source>
        <dbReference type="PROSITE" id="PS50089"/>
    </source>
</evidence>
<dbReference type="KEGG" id="ure:UREG_06608"/>
<dbReference type="SUPFAM" id="SSF57850">
    <property type="entry name" value="RING/U-box"/>
    <property type="match status" value="1"/>
</dbReference>
<dbReference type="GO" id="GO:0061630">
    <property type="term" value="F:ubiquitin protein ligase activity"/>
    <property type="evidence" value="ECO:0007669"/>
    <property type="project" value="TreeGrafter"/>
</dbReference>
<dbReference type="Gene3D" id="3.30.40.10">
    <property type="entry name" value="Zinc/RING finger domain, C3HC4 (zinc finger)"/>
    <property type="match status" value="1"/>
</dbReference>
<dbReference type="HOGENOM" id="CLU_027981_0_0_1"/>
<dbReference type="InterPro" id="IPR013083">
    <property type="entry name" value="Znf_RING/FYVE/PHD"/>
</dbReference>
<gene>
    <name evidence="5" type="ORF">UREG_06608</name>
</gene>
<dbReference type="Proteomes" id="UP000002058">
    <property type="component" value="Unassembled WGS sequence"/>
</dbReference>
<dbReference type="CDD" id="cd16454">
    <property type="entry name" value="RING-H2_PA-TM-RING"/>
    <property type="match status" value="1"/>
</dbReference>
<dbReference type="VEuPathDB" id="FungiDB:UREG_06608"/>
<feature type="compositionally biased region" description="Pro residues" evidence="2">
    <location>
        <begin position="340"/>
        <end position="352"/>
    </location>
</feature>
<dbReference type="AlphaFoldDB" id="C4JVL6"/>